<dbReference type="EMBL" id="WVUK01000062">
    <property type="protein sequence ID" value="KAF7490881.1"/>
    <property type="molecule type" value="Genomic_DNA"/>
</dbReference>
<dbReference type="Proteomes" id="UP000070412">
    <property type="component" value="Unassembled WGS sequence"/>
</dbReference>
<name>A0A834R8Q7_SARSC</name>
<dbReference type="EnsemblMetazoa" id="SSS_3575s_mrna">
    <property type="protein sequence ID" value="KAF7490881.1"/>
    <property type="gene ID" value="SSS_3575"/>
</dbReference>
<dbReference type="GO" id="GO:0045292">
    <property type="term" value="P:mRNA cis splicing, via spliceosome"/>
    <property type="evidence" value="ECO:0007669"/>
    <property type="project" value="TreeGrafter"/>
</dbReference>
<dbReference type="AlphaFoldDB" id="A0A834R8Q7"/>
<comment type="similarity">
    <text evidence="1">Belongs to the CWC15 family.</text>
</comment>
<dbReference type="InterPro" id="IPR006973">
    <property type="entry name" value="Cwf_Cwc_15"/>
</dbReference>
<reference evidence="6" key="3">
    <citation type="submission" date="2022-06" db="UniProtKB">
        <authorList>
            <consortium name="EnsemblMetazoa"/>
        </authorList>
    </citation>
    <scope>IDENTIFICATION</scope>
</reference>
<evidence type="ECO:0000256" key="4">
    <source>
        <dbReference type="SAM" id="MobiDB-lite"/>
    </source>
</evidence>
<keyword evidence="3" id="KW-0508">mRNA splicing</keyword>
<dbReference type="OrthoDB" id="30179at2759"/>
<dbReference type="Pfam" id="PF04889">
    <property type="entry name" value="Cwf_Cwc_15"/>
    <property type="match status" value="1"/>
</dbReference>
<accession>A0A834R8Q7</accession>
<evidence type="ECO:0000313" key="5">
    <source>
        <dbReference type="EMBL" id="KAF7490881.1"/>
    </source>
</evidence>
<proteinExistence type="inferred from homology"/>
<protein>
    <submittedName>
        <fullName evidence="5">Protein CWC15 -like protein</fullName>
    </submittedName>
</protein>
<keyword evidence="2" id="KW-0507">mRNA processing</keyword>
<evidence type="ECO:0000313" key="6">
    <source>
        <dbReference type="EnsemblMetazoa" id="KAF7490881.1"/>
    </source>
</evidence>
<keyword evidence="7" id="KW-1185">Reference proteome</keyword>
<reference evidence="7" key="1">
    <citation type="journal article" date="2020" name="PLoS Negl. Trop. Dis.">
        <title>High-quality nuclear genome for Sarcoptes scabiei-A critical resource for a neglected parasite.</title>
        <authorList>
            <person name="Korhonen P.K."/>
            <person name="Gasser R.B."/>
            <person name="Ma G."/>
            <person name="Wang T."/>
            <person name="Stroehlein A.J."/>
            <person name="Young N.D."/>
            <person name="Ang C.S."/>
            <person name="Fernando D.D."/>
            <person name="Lu H.C."/>
            <person name="Taylor S."/>
            <person name="Reynolds S.L."/>
            <person name="Mofiz E."/>
            <person name="Najaraj S.H."/>
            <person name="Gowda H."/>
            <person name="Madugundu A."/>
            <person name="Renuse S."/>
            <person name="Holt D."/>
            <person name="Pandey A."/>
            <person name="Papenfuss A.T."/>
            <person name="Fischer K."/>
        </authorList>
    </citation>
    <scope>NUCLEOTIDE SEQUENCE [LARGE SCALE GENOMIC DNA]</scope>
</reference>
<dbReference type="GO" id="GO:0003723">
    <property type="term" value="F:RNA binding"/>
    <property type="evidence" value="ECO:0007669"/>
    <property type="project" value="TreeGrafter"/>
</dbReference>
<reference evidence="5" key="2">
    <citation type="submission" date="2020-01" db="EMBL/GenBank/DDBJ databases">
        <authorList>
            <person name="Korhonen P.K.K."/>
            <person name="Guangxu M.G."/>
            <person name="Wang T.W."/>
            <person name="Stroehlein A.J.S."/>
            <person name="Young N.D."/>
            <person name="Ang C.-S.A."/>
            <person name="Fernando D.W.F."/>
            <person name="Lu H.L."/>
            <person name="Taylor S.T."/>
            <person name="Ehtesham M.E.M."/>
            <person name="Najaraj S.H.N."/>
            <person name="Harsha G.H.G."/>
            <person name="Madugundu A.M."/>
            <person name="Renuse S.R."/>
            <person name="Holt D.H."/>
            <person name="Pandey A.P."/>
            <person name="Papenfuss A.P."/>
            <person name="Gasser R.B.G."/>
            <person name="Fischer K.F."/>
        </authorList>
    </citation>
    <scope>NUCLEOTIDE SEQUENCE</scope>
    <source>
        <strain evidence="5">SSS_KF_BRIS2020</strain>
    </source>
</reference>
<feature type="compositionally biased region" description="Acidic residues" evidence="4">
    <location>
        <begin position="115"/>
        <end position="125"/>
    </location>
</feature>
<dbReference type="OMA" id="KYREHGQ"/>
<gene>
    <name evidence="5" type="ORF">SSS_3575</name>
</gene>
<organism evidence="5">
    <name type="scientific">Sarcoptes scabiei</name>
    <name type="common">Itch mite</name>
    <name type="synonym">Acarus scabiei</name>
    <dbReference type="NCBI Taxonomy" id="52283"/>
    <lineage>
        <taxon>Eukaryota</taxon>
        <taxon>Metazoa</taxon>
        <taxon>Ecdysozoa</taxon>
        <taxon>Arthropoda</taxon>
        <taxon>Chelicerata</taxon>
        <taxon>Arachnida</taxon>
        <taxon>Acari</taxon>
        <taxon>Acariformes</taxon>
        <taxon>Sarcoptiformes</taxon>
        <taxon>Astigmata</taxon>
        <taxon>Psoroptidia</taxon>
        <taxon>Sarcoptoidea</taxon>
        <taxon>Sarcoptidae</taxon>
        <taxon>Sarcoptinae</taxon>
        <taxon>Sarcoptes</taxon>
    </lineage>
</organism>
<dbReference type="PANTHER" id="PTHR12718">
    <property type="entry name" value="CELL CYCLE CONTROL PROTEIN CWF15"/>
    <property type="match status" value="1"/>
</dbReference>
<evidence type="ECO:0000256" key="3">
    <source>
        <dbReference type="ARBA" id="ARBA00023187"/>
    </source>
</evidence>
<feature type="region of interest" description="Disordered" evidence="4">
    <location>
        <begin position="1"/>
        <end position="31"/>
    </location>
</feature>
<sequence length="238" mass="27463">MTTAARPTFDPAKGGSGRGEKNLSALSKQYSARDLPSHLKLKYRQSGQNSAEDLKNKDFKKELEENELLSQLEKTGKRNSRLIIDSQQALNNSNNIKKPRIDYHSNNVSQLDADDKLDDDDDDNVYSDHDHSDSDDSEDDTQALLAELNRIKRERAAEEAKREEEIRVQENKIRMENILSGNPLLNPSKSNDFKVKRRWDDDVVFKNCAKDDKGKDRSFINDTLRSEFHKKFMDKYIK</sequence>
<dbReference type="PANTHER" id="PTHR12718:SF2">
    <property type="entry name" value="SPLICEOSOME-ASSOCIATED PROTEIN CWC15 HOMOLOG"/>
    <property type="match status" value="1"/>
</dbReference>
<feature type="region of interest" description="Disordered" evidence="4">
    <location>
        <begin position="95"/>
        <end position="140"/>
    </location>
</feature>
<evidence type="ECO:0000313" key="7">
    <source>
        <dbReference type="Proteomes" id="UP000070412"/>
    </source>
</evidence>
<evidence type="ECO:0000256" key="1">
    <source>
        <dbReference type="ARBA" id="ARBA00006644"/>
    </source>
</evidence>
<dbReference type="GO" id="GO:0071013">
    <property type="term" value="C:catalytic step 2 spliceosome"/>
    <property type="evidence" value="ECO:0007669"/>
    <property type="project" value="TreeGrafter"/>
</dbReference>
<evidence type="ECO:0000256" key="2">
    <source>
        <dbReference type="ARBA" id="ARBA00022664"/>
    </source>
</evidence>